<evidence type="ECO:0000313" key="4">
    <source>
        <dbReference type="Proteomes" id="UP000807353"/>
    </source>
</evidence>
<feature type="compositionally biased region" description="Basic and acidic residues" evidence="1">
    <location>
        <begin position="630"/>
        <end position="649"/>
    </location>
</feature>
<name>A0A9P5Y3V6_9AGAR</name>
<feature type="domain" description="Protein kinase" evidence="2">
    <location>
        <begin position="214"/>
        <end position="576"/>
    </location>
</feature>
<dbReference type="Proteomes" id="UP000807353">
    <property type="component" value="Unassembled WGS sequence"/>
</dbReference>
<accession>A0A9P5Y3V6</accession>
<dbReference type="SUPFAM" id="SSF56112">
    <property type="entry name" value="Protein kinase-like (PK-like)"/>
    <property type="match status" value="1"/>
</dbReference>
<comment type="caution">
    <text evidence="3">The sequence shown here is derived from an EMBL/GenBank/DDBJ whole genome shotgun (WGS) entry which is preliminary data.</text>
</comment>
<evidence type="ECO:0000313" key="3">
    <source>
        <dbReference type="EMBL" id="KAF9461774.1"/>
    </source>
</evidence>
<dbReference type="PANTHER" id="PTHR38248:SF2">
    <property type="entry name" value="FUNK1 11"/>
    <property type="match status" value="1"/>
</dbReference>
<dbReference type="GO" id="GO:0004672">
    <property type="term" value="F:protein kinase activity"/>
    <property type="evidence" value="ECO:0007669"/>
    <property type="project" value="InterPro"/>
</dbReference>
<feature type="region of interest" description="Disordered" evidence="1">
    <location>
        <begin position="615"/>
        <end position="654"/>
    </location>
</feature>
<dbReference type="AlphaFoldDB" id="A0A9P5Y3V6"/>
<dbReference type="Gene3D" id="1.10.510.10">
    <property type="entry name" value="Transferase(Phosphotransferase) domain 1"/>
    <property type="match status" value="1"/>
</dbReference>
<dbReference type="InterPro" id="IPR000719">
    <property type="entry name" value="Prot_kinase_dom"/>
</dbReference>
<evidence type="ECO:0000259" key="2">
    <source>
        <dbReference type="PROSITE" id="PS50011"/>
    </source>
</evidence>
<sequence>MTKEMEGRWTGPMPVQEFLDEFLDIPPGTPLPPKRSRLFRNLQIQTEDKKMYVPFIAAISKTKPNLIPGFKIVNTSSHPDLESRNGNKFKPDPSMYKSTVDTSIKVTHFDKIELHFEFKLSTGHDPFRDPKSPDVDRTKWEFESHTINGKDCRGQLTGYATEWCSRQHLTFAYTILILGSKARLIRWDRGAAVVTEKFDYQEDSQLLVDFLWSFTRLDDAGRGKDDTVREADAAETKIAHEKLSKWKPAKERRVIVFTIQVNNKGREFIGWGSMADAESSTGRTTRAYPVWDTVEQTIRFLKDTWRGLNLERESEILRTLNAAGVQNVPELICGGDVDGYGHATRSHEMPWKCGMHNIVQRIHHHFVGKDVVQKLDRFKSSKDLMKAVYDAFIAHRDAYERCGILHRDVSAKNVMIQDDGRGFLNDWDLAKRITKGPEDEIPRDHERTGTWQFISTLNLLNPGKFHNAQDDMESFIHVVLYHGLRFLEHTPFPNLRDTMVRIFDDYSVDLNGTYRGGLGKKAMFLNRDRIPPDFEFAGNIPLNYWLNFVMDAVKEWINYEMSPVVNSHPTLHDSHFSRRRTQVTPTPVDSSLLILKDHKELAEVWEEVLTHPKWPIDDQTTDQVPPSTDRSLEVASKRARSEAEQESSNKRVKSMEASIFQDRGAHSNRATRQMVAKGDGLFLLYSERSIL</sequence>
<dbReference type="GO" id="GO:0005524">
    <property type="term" value="F:ATP binding"/>
    <property type="evidence" value="ECO:0007669"/>
    <property type="project" value="InterPro"/>
</dbReference>
<dbReference type="PANTHER" id="PTHR38248">
    <property type="entry name" value="FUNK1 6"/>
    <property type="match status" value="1"/>
</dbReference>
<proteinExistence type="predicted"/>
<keyword evidence="4" id="KW-1185">Reference proteome</keyword>
<dbReference type="InterPro" id="IPR040976">
    <property type="entry name" value="Pkinase_fungal"/>
</dbReference>
<organism evidence="3 4">
    <name type="scientific">Collybia nuda</name>
    <dbReference type="NCBI Taxonomy" id="64659"/>
    <lineage>
        <taxon>Eukaryota</taxon>
        <taxon>Fungi</taxon>
        <taxon>Dikarya</taxon>
        <taxon>Basidiomycota</taxon>
        <taxon>Agaricomycotina</taxon>
        <taxon>Agaricomycetes</taxon>
        <taxon>Agaricomycetidae</taxon>
        <taxon>Agaricales</taxon>
        <taxon>Tricholomatineae</taxon>
        <taxon>Clitocybaceae</taxon>
        <taxon>Collybia</taxon>
    </lineage>
</organism>
<dbReference type="Pfam" id="PF17667">
    <property type="entry name" value="Pkinase_fungal"/>
    <property type="match status" value="1"/>
</dbReference>
<protein>
    <recommendedName>
        <fullName evidence="2">Protein kinase domain-containing protein</fullName>
    </recommendedName>
</protein>
<gene>
    <name evidence="3" type="ORF">BDZ94DRAFT_1220970</name>
</gene>
<evidence type="ECO:0000256" key="1">
    <source>
        <dbReference type="SAM" id="MobiDB-lite"/>
    </source>
</evidence>
<dbReference type="InterPro" id="IPR008266">
    <property type="entry name" value="Tyr_kinase_AS"/>
</dbReference>
<dbReference type="OrthoDB" id="5592585at2759"/>
<reference evidence="3" key="1">
    <citation type="submission" date="2020-11" db="EMBL/GenBank/DDBJ databases">
        <authorList>
            <consortium name="DOE Joint Genome Institute"/>
            <person name="Ahrendt S."/>
            <person name="Riley R."/>
            <person name="Andreopoulos W."/>
            <person name="Labutti K."/>
            <person name="Pangilinan J."/>
            <person name="Ruiz-Duenas F.J."/>
            <person name="Barrasa J.M."/>
            <person name="Sanchez-Garcia M."/>
            <person name="Camarero S."/>
            <person name="Miyauchi S."/>
            <person name="Serrano A."/>
            <person name="Linde D."/>
            <person name="Babiker R."/>
            <person name="Drula E."/>
            <person name="Ayuso-Fernandez I."/>
            <person name="Pacheco R."/>
            <person name="Padilla G."/>
            <person name="Ferreira P."/>
            <person name="Barriuso J."/>
            <person name="Kellner H."/>
            <person name="Castanera R."/>
            <person name="Alfaro M."/>
            <person name="Ramirez L."/>
            <person name="Pisabarro A.G."/>
            <person name="Kuo A."/>
            <person name="Tritt A."/>
            <person name="Lipzen A."/>
            <person name="He G."/>
            <person name="Yan M."/>
            <person name="Ng V."/>
            <person name="Cullen D."/>
            <person name="Martin F."/>
            <person name="Rosso M.-N."/>
            <person name="Henrissat B."/>
            <person name="Hibbett D."/>
            <person name="Martinez A.T."/>
            <person name="Grigoriev I.V."/>
        </authorList>
    </citation>
    <scope>NUCLEOTIDE SEQUENCE</scope>
    <source>
        <strain evidence="3">CBS 247.69</strain>
    </source>
</reference>
<dbReference type="PROSITE" id="PS00109">
    <property type="entry name" value="PROTEIN_KINASE_TYR"/>
    <property type="match status" value="1"/>
</dbReference>
<dbReference type="PROSITE" id="PS50011">
    <property type="entry name" value="PROTEIN_KINASE_DOM"/>
    <property type="match status" value="1"/>
</dbReference>
<dbReference type="InterPro" id="IPR011009">
    <property type="entry name" value="Kinase-like_dom_sf"/>
</dbReference>
<dbReference type="EMBL" id="MU150279">
    <property type="protein sequence ID" value="KAF9461774.1"/>
    <property type="molecule type" value="Genomic_DNA"/>
</dbReference>